<feature type="compositionally biased region" description="Low complexity" evidence="1">
    <location>
        <begin position="103"/>
        <end position="120"/>
    </location>
</feature>
<evidence type="ECO:0000313" key="2">
    <source>
        <dbReference type="EMBL" id="KAK1631900.1"/>
    </source>
</evidence>
<protein>
    <submittedName>
        <fullName evidence="2">Uncharacterized protein</fullName>
    </submittedName>
</protein>
<dbReference type="Proteomes" id="UP001231189">
    <property type="component" value="Unassembled WGS sequence"/>
</dbReference>
<accession>A0AAD8RV77</accession>
<proteinExistence type="predicted"/>
<dbReference type="PANTHER" id="PTHR47481">
    <property type="match status" value="1"/>
</dbReference>
<dbReference type="PANTHER" id="PTHR47481:SF31">
    <property type="entry name" value="OS01G0873500 PROTEIN"/>
    <property type="match status" value="1"/>
</dbReference>
<keyword evidence="3" id="KW-1185">Reference proteome</keyword>
<dbReference type="AlphaFoldDB" id="A0AAD8RV77"/>
<evidence type="ECO:0000313" key="3">
    <source>
        <dbReference type="Proteomes" id="UP001231189"/>
    </source>
</evidence>
<name>A0AAD8RV77_LOLMU</name>
<reference evidence="2" key="1">
    <citation type="submission" date="2023-07" db="EMBL/GenBank/DDBJ databases">
        <title>A chromosome-level genome assembly of Lolium multiflorum.</title>
        <authorList>
            <person name="Chen Y."/>
            <person name="Copetti D."/>
            <person name="Kolliker R."/>
            <person name="Studer B."/>
        </authorList>
    </citation>
    <scope>NUCLEOTIDE SEQUENCE</scope>
    <source>
        <strain evidence="2">02402/16</strain>
        <tissue evidence="2">Leaf</tissue>
    </source>
</reference>
<feature type="region of interest" description="Disordered" evidence="1">
    <location>
        <begin position="101"/>
        <end position="120"/>
    </location>
</feature>
<dbReference type="EMBL" id="JAUUTY010000005">
    <property type="protein sequence ID" value="KAK1631900.1"/>
    <property type="molecule type" value="Genomic_DNA"/>
</dbReference>
<sequence length="120" mass="13347">MDDDAEQEQEQDDFDVREELRYAEQGDASVDDYCWRIKALAAALAEQGEPVEDRVLTLLMLRGLNPRFRVTAAALLVQPAVPSFMLAFAKVHMEEYKQDHPPVLASDNADADADPAAVVD</sequence>
<evidence type="ECO:0000256" key="1">
    <source>
        <dbReference type="SAM" id="MobiDB-lite"/>
    </source>
</evidence>
<gene>
    <name evidence="2" type="ORF">QYE76_006215</name>
</gene>
<comment type="caution">
    <text evidence="2">The sequence shown here is derived from an EMBL/GenBank/DDBJ whole genome shotgun (WGS) entry which is preliminary data.</text>
</comment>
<organism evidence="2 3">
    <name type="scientific">Lolium multiflorum</name>
    <name type="common">Italian ryegrass</name>
    <name type="synonym">Lolium perenne subsp. multiflorum</name>
    <dbReference type="NCBI Taxonomy" id="4521"/>
    <lineage>
        <taxon>Eukaryota</taxon>
        <taxon>Viridiplantae</taxon>
        <taxon>Streptophyta</taxon>
        <taxon>Embryophyta</taxon>
        <taxon>Tracheophyta</taxon>
        <taxon>Spermatophyta</taxon>
        <taxon>Magnoliopsida</taxon>
        <taxon>Liliopsida</taxon>
        <taxon>Poales</taxon>
        <taxon>Poaceae</taxon>
        <taxon>BOP clade</taxon>
        <taxon>Pooideae</taxon>
        <taxon>Poodae</taxon>
        <taxon>Poeae</taxon>
        <taxon>Poeae Chloroplast Group 2 (Poeae type)</taxon>
        <taxon>Loliodinae</taxon>
        <taxon>Loliinae</taxon>
        <taxon>Lolium</taxon>
    </lineage>
</organism>